<dbReference type="GO" id="GO:0061809">
    <property type="term" value="F:NAD+ nucleosidase activity, cyclic ADP-ribose generating"/>
    <property type="evidence" value="ECO:0007669"/>
    <property type="project" value="InterPro"/>
</dbReference>
<dbReference type="Proteomes" id="UP001159428">
    <property type="component" value="Unassembled WGS sequence"/>
</dbReference>
<dbReference type="Pfam" id="PF02267">
    <property type="entry name" value="Rib_hydrolayse"/>
    <property type="match status" value="1"/>
</dbReference>
<dbReference type="EMBL" id="CALNXJ010000017">
    <property type="protein sequence ID" value="CAH3119773.1"/>
    <property type="molecule type" value="Genomic_DNA"/>
</dbReference>
<evidence type="ECO:0000256" key="7">
    <source>
        <dbReference type="SAM" id="SignalP"/>
    </source>
</evidence>
<feature type="signal peptide" evidence="7">
    <location>
        <begin position="1"/>
        <end position="21"/>
    </location>
</feature>
<keyword evidence="3" id="KW-0378">Hydrolase</keyword>
<protein>
    <recommendedName>
        <fullName evidence="10">ADP-ribosyl cyclase/cyclic ADP-ribose hydrolase</fullName>
    </recommendedName>
</protein>
<keyword evidence="7" id="KW-0732">Signal</keyword>
<keyword evidence="4" id="KW-0520">NAD</keyword>
<dbReference type="InterPro" id="IPR003193">
    <property type="entry name" value="ADP-ribosyl_cyclase"/>
</dbReference>
<accession>A0AAU9WN10</accession>
<keyword evidence="5" id="KW-1015">Disulfide bond</keyword>
<evidence type="ECO:0000256" key="5">
    <source>
        <dbReference type="ARBA" id="ARBA00023157"/>
    </source>
</evidence>
<proteinExistence type="inferred from homology"/>
<dbReference type="CDD" id="cd04759">
    <property type="entry name" value="Rib_hydrolase"/>
    <property type="match status" value="1"/>
</dbReference>
<evidence type="ECO:0000256" key="4">
    <source>
        <dbReference type="ARBA" id="ARBA00023027"/>
    </source>
</evidence>
<organism evidence="8 9">
    <name type="scientific">Pocillopora meandrina</name>
    <dbReference type="NCBI Taxonomy" id="46732"/>
    <lineage>
        <taxon>Eukaryota</taxon>
        <taxon>Metazoa</taxon>
        <taxon>Cnidaria</taxon>
        <taxon>Anthozoa</taxon>
        <taxon>Hexacorallia</taxon>
        <taxon>Scleractinia</taxon>
        <taxon>Astrocoeniina</taxon>
        <taxon>Pocilloporidae</taxon>
        <taxon>Pocillopora</taxon>
    </lineage>
</organism>
<evidence type="ECO:0000313" key="8">
    <source>
        <dbReference type="EMBL" id="CAH3119773.1"/>
    </source>
</evidence>
<feature type="transmembrane region" description="Helical" evidence="6">
    <location>
        <begin position="289"/>
        <end position="312"/>
    </location>
</feature>
<comment type="caution">
    <text evidence="8">The sequence shown here is derived from an EMBL/GenBank/DDBJ whole genome shotgun (WGS) entry which is preliminary data.</text>
</comment>
<name>A0AAU9WN10_9CNID</name>
<keyword evidence="6" id="KW-0472">Membrane</keyword>
<dbReference type="GO" id="GO:0005886">
    <property type="term" value="C:plasma membrane"/>
    <property type="evidence" value="ECO:0007669"/>
    <property type="project" value="TreeGrafter"/>
</dbReference>
<dbReference type="SUPFAM" id="SSF52309">
    <property type="entry name" value="N-(deoxy)ribosyltransferase-like"/>
    <property type="match status" value="1"/>
</dbReference>
<sequence length="331" mass="37164">MTMKIVLWMLVILVSLHSISSHGSARYLKEIVLGRCWDFQRQKTSEVTPKNCSKLWETFHNAFAFKDPCATNFSDYEPFFDEVGMDIVKRDKSLFWSGTYKEAHEYSDFNSRLTTLEDTMAGWIMNGLTWCGSKNKSSDGINYDSCPNCSHFKAFWGLASRRFAEKASGISHVLVNGSRLINGTPAAYSRTNFFGSMELPNLNKSNVIELKILVVHNIGGPILEVCGNGSIKEMEEDANKRGIKTTCLDDPAQIQHLLCADFPESRVCRFLRSATRSVTKAVSCGSWKLVAILMISITGAVLLVAIIGVIYVSSKKKKNPISFKYRQHIQE</sequence>
<dbReference type="PANTHER" id="PTHR10912:SF7">
    <property type="entry name" value="ADP-RIBOSYL CYCLASE_CYCLIC ADP-RIBOSE HYDROLASE"/>
    <property type="match status" value="1"/>
</dbReference>
<evidence type="ECO:0000256" key="1">
    <source>
        <dbReference type="ARBA" id="ARBA00005406"/>
    </source>
</evidence>
<evidence type="ECO:0000313" key="9">
    <source>
        <dbReference type="Proteomes" id="UP001159428"/>
    </source>
</evidence>
<keyword evidence="6" id="KW-0812">Transmembrane</keyword>
<reference evidence="8 9" key="1">
    <citation type="submission" date="2022-05" db="EMBL/GenBank/DDBJ databases">
        <authorList>
            <consortium name="Genoscope - CEA"/>
            <person name="William W."/>
        </authorList>
    </citation>
    <scope>NUCLEOTIDE SEQUENCE [LARGE SCALE GENOMIC DNA]</scope>
</reference>
<dbReference type="PANTHER" id="PTHR10912">
    <property type="entry name" value="ADP-RIBOSYL CYCLASE"/>
    <property type="match status" value="1"/>
</dbReference>
<dbReference type="Gene3D" id="1.20.82.10">
    <property type="entry name" value="ADP Ribosyl Cyclase, Chain A, domain 1"/>
    <property type="match status" value="1"/>
</dbReference>
<feature type="chain" id="PRO_5043437686" description="ADP-ribosyl cyclase/cyclic ADP-ribose hydrolase" evidence="7">
    <location>
        <begin position="22"/>
        <end position="331"/>
    </location>
</feature>
<evidence type="ECO:0008006" key="10">
    <source>
        <dbReference type="Google" id="ProtNLM"/>
    </source>
</evidence>
<keyword evidence="9" id="KW-1185">Reference proteome</keyword>
<dbReference type="GO" id="GO:0016740">
    <property type="term" value="F:transferase activity"/>
    <property type="evidence" value="ECO:0007669"/>
    <property type="project" value="UniProtKB-KW"/>
</dbReference>
<evidence type="ECO:0000256" key="3">
    <source>
        <dbReference type="ARBA" id="ARBA00022801"/>
    </source>
</evidence>
<dbReference type="Gene3D" id="3.40.50.720">
    <property type="entry name" value="NAD(P)-binding Rossmann-like Domain"/>
    <property type="match status" value="1"/>
</dbReference>
<dbReference type="GO" id="GO:0016849">
    <property type="term" value="F:phosphorus-oxygen lyase activity"/>
    <property type="evidence" value="ECO:0007669"/>
    <property type="project" value="TreeGrafter"/>
</dbReference>
<dbReference type="AlphaFoldDB" id="A0AAU9WN10"/>
<evidence type="ECO:0000256" key="2">
    <source>
        <dbReference type="ARBA" id="ARBA00022679"/>
    </source>
</evidence>
<evidence type="ECO:0000256" key="6">
    <source>
        <dbReference type="SAM" id="Phobius"/>
    </source>
</evidence>
<keyword evidence="6" id="KW-1133">Transmembrane helix</keyword>
<keyword evidence="2" id="KW-0808">Transferase</keyword>
<gene>
    <name evidence="8" type="ORF">PMEA_00008472</name>
</gene>
<comment type="similarity">
    <text evidence="1">Belongs to the ADP-ribosyl cyclase family.</text>
</comment>